<organism evidence="16 17">
    <name type="scientific">Pseudonocardia aurantiaca</name>
    <dbReference type="NCBI Taxonomy" id="75290"/>
    <lineage>
        <taxon>Bacteria</taxon>
        <taxon>Bacillati</taxon>
        <taxon>Actinomycetota</taxon>
        <taxon>Actinomycetes</taxon>
        <taxon>Pseudonocardiales</taxon>
        <taxon>Pseudonocardiaceae</taxon>
        <taxon>Pseudonocardia</taxon>
    </lineage>
</organism>
<evidence type="ECO:0000256" key="12">
    <source>
        <dbReference type="SAM" id="MobiDB-lite"/>
    </source>
</evidence>
<comment type="cofactor">
    <cofactor evidence="2">
        <name>Cu(2+)</name>
        <dbReference type="ChEBI" id="CHEBI:29036"/>
    </cofactor>
</comment>
<feature type="domain" description="Plastocyanin-like" evidence="15">
    <location>
        <begin position="75"/>
        <end position="188"/>
    </location>
</feature>
<comment type="catalytic activity">
    <reaction evidence="11">
        <text>nitric oxide + Fe(III)-[cytochrome c] + H2O = Fe(II)-[cytochrome c] + nitrite + 2 H(+)</text>
        <dbReference type="Rhea" id="RHEA:15233"/>
        <dbReference type="Rhea" id="RHEA-COMP:10350"/>
        <dbReference type="Rhea" id="RHEA-COMP:14399"/>
        <dbReference type="ChEBI" id="CHEBI:15377"/>
        <dbReference type="ChEBI" id="CHEBI:15378"/>
        <dbReference type="ChEBI" id="CHEBI:16301"/>
        <dbReference type="ChEBI" id="CHEBI:16480"/>
        <dbReference type="ChEBI" id="CHEBI:29033"/>
        <dbReference type="ChEBI" id="CHEBI:29034"/>
        <dbReference type="EC" id="1.7.2.1"/>
    </reaction>
</comment>
<name>A0ABW4FPJ1_9PSEU</name>
<protein>
    <recommendedName>
        <fullName evidence="6">Copper-containing nitrite reductase</fullName>
        <ecNumber evidence="5">1.7.2.1</ecNumber>
    </recommendedName>
</protein>
<keyword evidence="8" id="KW-0677">Repeat</keyword>
<dbReference type="PANTHER" id="PTHR11709">
    <property type="entry name" value="MULTI-COPPER OXIDASE"/>
    <property type="match status" value="1"/>
</dbReference>
<feature type="signal peptide" evidence="13">
    <location>
        <begin position="1"/>
        <end position="30"/>
    </location>
</feature>
<gene>
    <name evidence="16" type="ORF">ACFSCY_21925</name>
</gene>
<comment type="subunit">
    <text evidence="4">Homotrimer.</text>
</comment>
<dbReference type="CDD" id="cd04202">
    <property type="entry name" value="CuRO_D2_2dMcoN_like"/>
    <property type="match status" value="1"/>
</dbReference>
<evidence type="ECO:0000256" key="1">
    <source>
        <dbReference type="ARBA" id="ARBA00001960"/>
    </source>
</evidence>
<keyword evidence="9" id="KW-0560">Oxidoreductase</keyword>
<dbReference type="SUPFAM" id="SSF49503">
    <property type="entry name" value="Cupredoxins"/>
    <property type="match status" value="3"/>
</dbReference>
<dbReference type="InterPro" id="IPR008972">
    <property type="entry name" value="Cupredoxin"/>
</dbReference>
<evidence type="ECO:0000256" key="3">
    <source>
        <dbReference type="ARBA" id="ARBA00010609"/>
    </source>
</evidence>
<feature type="chain" id="PRO_5045182681" description="Copper-containing nitrite reductase" evidence="13">
    <location>
        <begin position="31"/>
        <end position="475"/>
    </location>
</feature>
<evidence type="ECO:0000259" key="15">
    <source>
        <dbReference type="Pfam" id="PF07732"/>
    </source>
</evidence>
<dbReference type="PRINTS" id="PR00695">
    <property type="entry name" value="CUNO2RDTASE"/>
</dbReference>
<accession>A0ABW4FPJ1</accession>
<evidence type="ECO:0000313" key="17">
    <source>
        <dbReference type="Proteomes" id="UP001597145"/>
    </source>
</evidence>
<dbReference type="RefSeq" id="WP_343980621.1">
    <property type="nucleotide sequence ID" value="NZ_BAAAJG010000012.1"/>
</dbReference>
<reference evidence="17" key="1">
    <citation type="journal article" date="2019" name="Int. J. Syst. Evol. Microbiol.">
        <title>The Global Catalogue of Microorganisms (GCM) 10K type strain sequencing project: providing services to taxonomists for standard genome sequencing and annotation.</title>
        <authorList>
            <consortium name="The Broad Institute Genomics Platform"/>
            <consortium name="The Broad Institute Genome Sequencing Center for Infectious Disease"/>
            <person name="Wu L."/>
            <person name="Ma J."/>
        </authorList>
    </citation>
    <scope>NUCLEOTIDE SEQUENCE [LARGE SCALE GENOMIC DNA]</scope>
    <source>
        <strain evidence="17">JCM 12165</strain>
    </source>
</reference>
<evidence type="ECO:0000256" key="5">
    <source>
        <dbReference type="ARBA" id="ARBA00011882"/>
    </source>
</evidence>
<evidence type="ECO:0000259" key="14">
    <source>
        <dbReference type="Pfam" id="PF07731"/>
    </source>
</evidence>
<dbReference type="Pfam" id="PF07732">
    <property type="entry name" value="Cu-oxidase_3"/>
    <property type="match status" value="1"/>
</dbReference>
<dbReference type="PROSITE" id="PS00080">
    <property type="entry name" value="MULTICOPPER_OXIDASE2"/>
    <property type="match status" value="1"/>
</dbReference>
<comment type="cofactor">
    <cofactor evidence="1">
        <name>Cu(+)</name>
        <dbReference type="ChEBI" id="CHEBI:49552"/>
    </cofactor>
</comment>
<comment type="caution">
    <text evidence="16">The sequence shown here is derived from an EMBL/GenBank/DDBJ whole genome shotgun (WGS) entry which is preliminary data.</text>
</comment>
<evidence type="ECO:0000256" key="8">
    <source>
        <dbReference type="ARBA" id="ARBA00022737"/>
    </source>
</evidence>
<evidence type="ECO:0000256" key="7">
    <source>
        <dbReference type="ARBA" id="ARBA00022723"/>
    </source>
</evidence>
<evidence type="ECO:0000313" key="16">
    <source>
        <dbReference type="EMBL" id="MFD1532093.1"/>
    </source>
</evidence>
<sequence>MDPARLRRSIPSALATAAVTALAIAIAAVAFEDRAAPHPSPHGHAHATPGAQSVADLTGPRDGVPDVRFELTARQSQVVLDSGFSTDGLTFNGTAPGPELRVRAGQLVEVVLRNADVAEGVTLHWHGLDVPNAEDGVAGVTQDAVPPGGEHLYRFRPEQIGSFWYHTHQDSAGTVHRGLYGALVVEPPGGAAGPDVVLLGHSWLRPGADPVVAIGTGDGPSRRDVAPGTRVRARLVNTDSRTQTWAVVGAPFTVAAIDGTDVNGPTPLHGEQLRVPAGGRIDVEFTAPGTVVLDRGPAVGFGQDPLPAPADGPVFDPLGYGAPAPVPFHAAGPFDRELTQVLDTVRTIRRGVPNVTWTINGELHPPAAPVAEGELVRVRIRNDGDDAHPMHLHGHHVLVLSRNGVPASGSPWWADTVGVEPGEEFEVAFRADNPGIWMDHCHNLAHAAAGMVMHLSYEGVSTPFTVGTGAGNTPE</sequence>
<dbReference type="PANTHER" id="PTHR11709:SF394">
    <property type="entry name" value="FI03373P-RELATED"/>
    <property type="match status" value="1"/>
</dbReference>
<evidence type="ECO:0000256" key="6">
    <source>
        <dbReference type="ARBA" id="ARBA00017290"/>
    </source>
</evidence>
<evidence type="ECO:0000256" key="11">
    <source>
        <dbReference type="ARBA" id="ARBA00049340"/>
    </source>
</evidence>
<dbReference type="EC" id="1.7.2.1" evidence="5"/>
<keyword evidence="17" id="KW-1185">Reference proteome</keyword>
<keyword evidence="10" id="KW-0186">Copper</keyword>
<dbReference type="Pfam" id="PF07731">
    <property type="entry name" value="Cu-oxidase_2"/>
    <property type="match status" value="1"/>
</dbReference>
<evidence type="ECO:0000256" key="4">
    <source>
        <dbReference type="ARBA" id="ARBA00011233"/>
    </source>
</evidence>
<evidence type="ECO:0000256" key="13">
    <source>
        <dbReference type="SAM" id="SignalP"/>
    </source>
</evidence>
<evidence type="ECO:0000256" key="9">
    <source>
        <dbReference type="ARBA" id="ARBA00023002"/>
    </source>
</evidence>
<feature type="region of interest" description="Disordered" evidence="12">
    <location>
        <begin position="35"/>
        <end position="62"/>
    </location>
</feature>
<dbReference type="InterPro" id="IPR002355">
    <property type="entry name" value="Cu_oxidase_Cu_BS"/>
</dbReference>
<evidence type="ECO:0000256" key="2">
    <source>
        <dbReference type="ARBA" id="ARBA00001973"/>
    </source>
</evidence>
<dbReference type="InterPro" id="IPR001287">
    <property type="entry name" value="NO2-reductase_Cu"/>
</dbReference>
<keyword evidence="13" id="KW-0732">Signal</keyword>
<dbReference type="InterPro" id="IPR011706">
    <property type="entry name" value="Cu-oxidase_C"/>
</dbReference>
<comment type="similarity">
    <text evidence="3">Belongs to the multicopper oxidase family.</text>
</comment>
<dbReference type="EMBL" id="JBHUCP010000017">
    <property type="protein sequence ID" value="MFD1532093.1"/>
    <property type="molecule type" value="Genomic_DNA"/>
</dbReference>
<feature type="domain" description="Plastocyanin-like" evidence="14">
    <location>
        <begin position="348"/>
        <end position="455"/>
    </location>
</feature>
<dbReference type="InterPro" id="IPR011707">
    <property type="entry name" value="Cu-oxidase-like_N"/>
</dbReference>
<proteinExistence type="inferred from homology"/>
<dbReference type="Proteomes" id="UP001597145">
    <property type="component" value="Unassembled WGS sequence"/>
</dbReference>
<dbReference type="Gene3D" id="2.60.40.420">
    <property type="entry name" value="Cupredoxins - blue copper proteins"/>
    <property type="match status" value="3"/>
</dbReference>
<evidence type="ECO:0000256" key="10">
    <source>
        <dbReference type="ARBA" id="ARBA00023008"/>
    </source>
</evidence>
<dbReference type="InterPro" id="IPR045087">
    <property type="entry name" value="Cu-oxidase_fam"/>
</dbReference>
<keyword evidence="7" id="KW-0479">Metal-binding</keyword>